<proteinExistence type="inferred from homology"/>
<comment type="caution">
    <text evidence="11">The sequence shown here is derived from an EMBL/GenBank/DDBJ whole genome shotgun (WGS) entry which is preliminary data.</text>
</comment>
<sequence>MAEKVAGIGAGVSGLASIRCCLKEGLELTCFERSNDVGGLWEFSEHVEEDRASIYPSVFTNSSKEMMCFPDFSYPEDYHNFLHHGKLQENIRTFAEKKNFLRYIQFEKEAMDRKILEGSLDSSKSVCPQADRSR</sequence>
<comment type="subcellular location">
    <subcellularLocation>
        <location evidence="2">Endoplasmic reticulum membrane</location>
    </subcellularLocation>
</comment>
<dbReference type="InterPro" id="IPR000960">
    <property type="entry name" value="Flavin_mOase"/>
</dbReference>
<evidence type="ECO:0000256" key="8">
    <source>
        <dbReference type="ARBA" id="ARBA00023002"/>
    </source>
</evidence>
<keyword evidence="6 10" id="KW-0274">FAD</keyword>
<dbReference type="Proteomes" id="UP000558488">
    <property type="component" value="Unassembled WGS sequence"/>
</dbReference>
<name>A0A7J7UTL3_PIPKU</name>
<dbReference type="Gene3D" id="3.50.50.60">
    <property type="entry name" value="FAD/NAD(P)-binding domain"/>
    <property type="match status" value="1"/>
</dbReference>
<dbReference type="InterPro" id="IPR036188">
    <property type="entry name" value="FAD/NAD-bd_sf"/>
</dbReference>
<evidence type="ECO:0000313" key="11">
    <source>
        <dbReference type="EMBL" id="KAF6316235.1"/>
    </source>
</evidence>
<dbReference type="EMBL" id="JACAGB010000018">
    <property type="protein sequence ID" value="KAF6316235.1"/>
    <property type="molecule type" value="Genomic_DNA"/>
</dbReference>
<dbReference type="Pfam" id="PF00743">
    <property type="entry name" value="FMO-like"/>
    <property type="match status" value="1"/>
</dbReference>
<keyword evidence="4 10" id="KW-0285">Flavoprotein</keyword>
<dbReference type="SUPFAM" id="SSF51905">
    <property type="entry name" value="FAD/NAD(P)-binding domain"/>
    <property type="match status" value="1"/>
</dbReference>
<keyword evidence="8 10" id="KW-0560">Oxidoreductase</keyword>
<comment type="similarity">
    <text evidence="3 10">Belongs to the FMO family.</text>
</comment>
<evidence type="ECO:0000256" key="2">
    <source>
        <dbReference type="ARBA" id="ARBA00004586"/>
    </source>
</evidence>
<comment type="cofactor">
    <cofactor evidence="1 10">
        <name>FAD</name>
        <dbReference type="ChEBI" id="CHEBI:57692"/>
    </cofactor>
</comment>
<evidence type="ECO:0000256" key="3">
    <source>
        <dbReference type="ARBA" id="ARBA00009183"/>
    </source>
</evidence>
<evidence type="ECO:0000256" key="7">
    <source>
        <dbReference type="ARBA" id="ARBA00022857"/>
    </source>
</evidence>
<dbReference type="PRINTS" id="PR00370">
    <property type="entry name" value="FMOXYGENASE"/>
</dbReference>
<evidence type="ECO:0000256" key="10">
    <source>
        <dbReference type="RuleBase" id="RU361177"/>
    </source>
</evidence>
<keyword evidence="5" id="KW-0256">Endoplasmic reticulum</keyword>
<dbReference type="InterPro" id="IPR050346">
    <property type="entry name" value="FMO-like"/>
</dbReference>
<keyword evidence="7" id="KW-0521">NADP</keyword>
<organism evidence="11 12">
    <name type="scientific">Pipistrellus kuhlii</name>
    <name type="common">Kuhl's pipistrelle</name>
    <dbReference type="NCBI Taxonomy" id="59472"/>
    <lineage>
        <taxon>Eukaryota</taxon>
        <taxon>Metazoa</taxon>
        <taxon>Chordata</taxon>
        <taxon>Craniata</taxon>
        <taxon>Vertebrata</taxon>
        <taxon>Euteleostomi</taxon>
        <taxon>Mammalia</taxon>
        <taxon>Eutheria</taxon>
        <taxon>Laurasiatheria</taxon>
        <taxon>Chiroptera</taxon>
        <taxon>Yangochiroptera</taxon>
        <taxon>Vespertilionidae</taxon>
        <taxon>Pipistrellus</taxon>
    </lineage>
</organism>
<dbReference type="GO" id="GO:0004499">
    <property type="term" value="F:N,N-dimethylaniline monooxygenase activity"/>
    <property type="evidence" value="ECO:0007669"/>
    <property type="project" value="InterPro"/>
</dbReference>
<evidence type="ECO:0000256" key="1">
    <source>
        <dbReference type="ARBA" id="ARBA00001974"/>
    </source>
</evidence>
<keyword evidence="12" id="KW-1185">Reference proteome</keyword>
<gene>
    <name evidence="11" type="ORF">mPipKuh1_008738</name>
</gene>
<dbReference type="AlphaFoldDB" id="A0A7J7UTL3"/>
<dbReference type="GO" id="GO:0050660">
    <property type="term" value="F:flavin adenine dinucleotide binding"/>
    <property type="evidence" value="ECO:0007669"/>
    <property type="project" value="InterPro"/>
</dbReference>
<dbReference type="PANTHER" id="PTHR23023">
    <property type="entry name" value="DIMETHYLANILINE MONOOXYGENASE"/>
    <property type="match status" value="1"/>
</dbReference>
<accession>A0A7J7UTL3</accession>
<dbReference type="GO" id="GO:0005789">
    <property type="term" value="C:endoplasmic reticulum membrane"/>
    <property type="evidence" value="ECO:0007669"/>
    <property type="project" value="UniProtKB-SubCell"/>
</dbReference>
<keyword evidence="9 10" id="KW-0503">Monooxygenase</keyword>
<evidence type="ECO:0000256" key="9">
    <source>
        <dbReference type="ARBA" id="ARBA00023033"/>
    </source>
</evidence>
<dbReference type="GO" id="GO:0050661">
    <property type="term" value="F:NADP binding"/>
    <property type="evidence" value="ECO:0007669"/>
    <property type="project" value="InterPro"/>
</dbReference>
<evidence type="ECO:0000256" key="4">
    <source>
        <dbReference type="ARBA" id="ARBA00022630"/>
    </source>
</evidence>
<evidence type="ECO:0000256" key="6">
    <source>
        <dbReference type="ARBA" id="ARBA00022827"/>
    </source>
</evidence>
<protein>
    <recommendedName>
        <fullName evidence="10">Flavin-containing monooxygenase</fullName>
        <ecNumber evidence="10">1.-.-.-</ecNumber>
    </recommendedName>
</protein>
<evidence type="ECO:0000313" key="12">
    <source>
        <dbReference type="Proteomes" id="UP000558488"/>
    </source>
</evidence>
<dbReference type="InterPro" id="IPR020946">
    <property type="entry name" value="Flavin_mOase-like"/>
</dbReference>
<dbReference type="EC" id="1.-.-.-" evidence="10"/>
<evidence type="ECO:0000256" key="5">
    <source>
        <dbReference type="ARBA" id="ARBA00022824"/>
    </source>
</evidence>
<reference evidence="11 12" key="1">
    <citation type="journal article" date="2020" name="Nature">
        <title>Six reference-quality genomes reveal evolution of bat adaptations.</title>
        <authorList>
            <person name="Jebb D."/>
            <person name="Huang Z."/>
            <person name="Pippel M."/>
            <person name="Hughes G.M."/>
            <person name="Lavrichenko K."/>
            <person name="Devanna P."/>
            <person name="Winkler S."/>
            <person name="Jermiin L.S."/>
            <person name="Skirmuntt E.C."/>
            <person name="Katzourakis A."/>
            <person name="Burkitt-Gray L."/>
            <person name="Ray D.A."/>
            <person name="Sullivan K.A.M."/>
            <person name="Roscito J.G."/>
            <person name="Kirilenko B.M."/>
            <person name="Davalos L.M."/>
            <person name="Corthals A.P."/>
            <person name="Power M.L."/>
            <person name="Jones G."/>
            <person name="Ransome R.D."/>
            <person name="Dechmann D.K.N."/>
            <person name="Locatelli A.G."/>
            <person name="Puechmaille S.J."/>
            <person name="Fedrigo O."/>
            <person name="Jarvis E.D."/>
            <person name="Hiller M."/>
            <person name="Vernes S.C."/>
            <person name="Myers E.W."/>
            <person name="Teeling E.C."/>
        </authorList>
    </citation>
    <scope>NUCLEOTIDE SEQUENCE [LARGE SCALE GENOMIC DNA]</scope>
    <source>
        <strain evidence="11">MPipKuh1</strain>
        <tissue evidence="11">Flight muscle</tissue>
    </source>
</reference>